<keyword evidence="4" id="KW-1185">Reference proteome</keyword>
<dbReference type="Proteomes" id="UP000777438">
    <property type="component" value="Unassembled WGS sequence"/>
</dbReference>
<organism evidence="3 4">
    <name type="scientific">Thelonectria olida</name>
    <dbReference type="NCBI Taxonomy" id="1576542"/>
    <lineage>
        <taxon>Eukaryota</taxon>
        <taxon>Fungi</taxon>
        <taxon>Dikarya</taxon>
        <taxon>Ascomycota</taxon>
        <taxon>Pezizomycotina</taxon>
        <taxon>Sordariomycetes</taxon>
        <taxon>Hypocreomycetidae</taxon>
        <taxon>Hypocreales</taxon>
        <taxon>Nectriaceae</taxon>
        <taxon>Thelonectria</taxon>
    </lineage>
</organism>
<proteinExistence type="predicted"/>
<evidence type="ECO:0000313" key="4">
    <source>
        <dbReference type="Proteomes" id="UP000777438"/>
    </source>
</evidence>
<evidence type="ECO:0000256" key="2">
    <source>
        <dbReference type="SAM" id="SignalP"/>
    </source>
</evidence>
<dbReference type="EMBL" id="JAGPYM010000003">
    <property type="protein sequence ID" value="KAH6896914.1"/>
    <property type="molecule type" value="Genomic_DNA"/>
</dbReference>
<name>A0A9P8WHC7_9HYPO</name>
<dbReference type="OrthoDB" id="3523207at2759"/>
<evidence type="ECO:0000256" key="1">
    <source>
        <dbReference type="SAM" id="MobiDB-lite"/>
    </source>
</evidence>
<feature type="signal peptide" evidence="2">
    <location>
        <begin position="1"/>
        <end position="17"/>
    </location>
</feature>
<accession>A0A9P8WHC7</accession>
<dbReference type="AlphaFoldDB" id="A0A9P8WHC7"/>
<keyword evidence="2" id="KW-0732">Signal</keyword>
<comment type="caution">
    <text evidence="3">The sequence shown here is derived from an EMBL/GenBank/DDBJ whole genome shotgun (WGS) entry which is preliminary data.</text>
</comment>
<sequence length="611" mass="66293">MLAQLLLGAILPLVARAQFNCASYWPSVTPGDSFTVNDNCHVYPGYPTTIGQTKVTVIYKDDWSDHIGIIDQLLSETFMRSIAVFSTLIPPPDIVLILGAGPSESGKSVMDSFMPADNDGPCQIRAFNLWSGGHAVALTPSAMQILAHEIYHCVQTMMLGTSGNDDSPSRWAIESSADYFSNIVFPDADYEHTRSINYMIDKPIYEQKYAANLWFQSLERTRGIVYLHQFAMATTTTYSADEERSRLASLPGFADDFFFFMLQYSFNRILDTNGAIVPIAKIPEYPFVYWTTNEDATEGTAVLETTPFTMSGFTLQLDAGQNVKIYSNAKGNQRLAWRSERETTWHMVPSGGSSGGAEGVFEIPCTNGPQNIRVLFTSTEAKSSDKVELRFIQQWEDENCCKRDRKRAAKKAKKSCTATSVTSTATSEVPEPTDTGSCAGSSIAMDPCLAGKAWKLDIPTTRELMKEHLSQLPGVTISGVQVSGAGGLTFAKEKINFTYKGLRTDVDMDAEGLQLGVSVVIDGEAGGVFYIKSGGKGKGTACLSFKSGKGTAKATIPFIGDQTFDLAPGGGYLYDTDVEYTCSGGRMTIGSKGIQSPASGGVSWGPFAYNA</sequence>
<reference evidence="3 4" key="1">
    <citation type="journal article" date="2021" name="Nat. Commun.">
        <title>Genetic determinants of endophytism in the Arabidopsis root mycobiome.</title>
        <authorList>
            <person name="Mesny F."/>
            <person name="Miyauchi S."/>
            <person name="Thiergart T."/>
            <person name="Pickel B."/>
            <person name="Atanasova L."/>
            <person name="Karlsson M."/>
            <person name="Huettel B."/>
            <person name="Barry K.W."/>
            <person name="Haridas S."/>
            <person name="Chen C."/>
            <person name="Bauer D."/>
            <person name="Andreopoulos W."/>
            <person name="Pangilinan J."/>
            <person name="LaButti K."/>
            <person name="Riley R."/>
            <person name="Lipzen A."/>
            <person name="Clum A."/>
            <person name="Drula E."/>
            <person name="Henrissat B."/>
            <person name="Kohler A."/>
            <person name="Grigoriev I.V."/>
            <person name="Martin F.M."/>
            <person name="Hacquard S."/>
        </authorList>
    </citation>
    <scope>NUCLEOTIDE SEQUENCE [LARGE SCALE GENOMIC DNA]</scope>
    <source>
        <strain evidence="3 4">MPI-CAGE-CH-0241</strain>
    </source>
</reference>
<feature type="chain" id="PRO_5040468862" evidence="2">
    <location>
        <begin position="18"/>
        <end position="611"/>
    </location>
</feature>
<gene>
    <name evidence="3" type="ORF">B0T10DRAFT_583583</name>
</gene>
<evidence type="ECO:0000313" key="3">
    <source>
        <dbReference type="EMBL" id="KAH6896914.1"/>
    </source>
</evidence>
<feature type="compositionally biased region" description="Low complexity" evidence="1">
    <location>
        <begin position="415"/>
        <end position="427"/>
    </location>
</feature>
<feature type="region of interest" description="Disordered" evidence="1">
    <location>
        <begin position="415"/>
        <end position="435"/>
    </location>
</feature>
<protein>
    <submittedName>
        <fullName evidence="3">Uncharacterized protein</fullName>
    </submittedName>
</protein>